<comment type="similarity">
    <text evidence="1">Belongs to the FAH family.</text>
</comment>
<evidence type="ECO:0000313" key="4">
    <source>
        <dbReference type="EMBL" id="MTD56883.1"/>
    </source>
</evidence>
<dbReference type="GO" id="GO:0016787">
    <property type="term" value="F:hydrolase activity"/>
    <property type="evidence" value="ECO:0007669"/>
    <property type="project" value="UniProtKB-KW"/>
</dbReference>
<proteinExistence type="inferred from homology"/>
<sequence>MGQPVWSLVNTLSEKDGAIRVGVLTETGVFAIPALADYSEVDEVLRDWASVAPVLENWTPAGAEPLGEVRLLAPVRSPRKLLCAGANYVGHAKEMGITELPSGLEPFFFMLPPTSLAGPGEPIVIPGDTAARVDWEAELAVVIGSAGRDIDVADALSHVAGYTILNDISARGLHARPAPLAPPFVYDWLASKGRDSFSPAGPGITPAWLVPDPQELPVRLWRNGKIEQDGNTADMIFTVAELIAAASALMTLEPGDVIATGTPAGVGVAQGKSLADGDVVRVEIGPLGALENPVHAAATIPLATGS</sequence>
<comment type="caution">
    <text evidence="4">The sequence shown here is derived from an EMBL/GenBank/DDBJ whole genome shotgun (WGS) entry which is preliminary data.</text>
</comment>
<evidence type="ECO:0000259" key="3">
    <source>
        <dbReference type="Pfam" id="PF01557"/>
    </source>
</evidence>
<dbReference type="Proteomes" id="UP000440096">
    <property type="component" value="Unassembled WGS sequence"/>
</dbReference>
<dbReference type="EMBL" id="WMBA01000040">
    <property type="protein sequence ID" value="MTD56883.1"/>
    <property type="molecule type" value="Genomic_DNA"/>
</dbReference>
<keyword evidence="4" id="KW-0378">Hydrolase</keyword>
<keyword evidence="5" id="KW-1185">Reference proteome</keyword>
<dbReference type="GO" id="GO:0044281">
    <property type="term" value="P:small molecule metabolic process"/>
    <property type="evidence" value="ECO:0007669"/>
    <property type="project" value="UniProtKB-ARBA"/>
</dbReference>
<protein>
    <submittedName>
        <fullName evidence="4">FAA hydrolase family protein</fullName>
    </submittedName>
</protein>
<dbReference type="GO" id="GO:0046872">
    <property type="term" value="F:metal ion binding"/>
    <property type="evidence" value="ECO:0007669"/>
    <property type="project" value="UniProtKB-KW"/>
</dbReference>
<organism evidence="4 5">
    <name type="scientific">Amycolatopsis pithecellobii</name>
    <dbReference type="NCBI Taxonomy" id="664692"/>
    <lineage>
        <taxon>Bacteria</taxon>
        <taxon>Bacillati</taxon>
        <taxon>Actinomycetota</taxon>
        <taxon>Actinomycetes</taxon>
        <taxon>Pseudonocardiales</taxon>
        <taxon>Pseudonocardiaceae</taxon>
        <taxon>Amycolatopsis</taxon>
    </lineage>
</organism>
<dbReference type="InterPro" id="IPR051121">
    <property type="entry name" value="FAH"/>
</dbReference>
<reference evidence="4 5" key="1">
    <citation type="submission" date="2019-11" db="EMBL/GenBank/DDBJ databases">
        <title>Draft genome of Amycolatopsis RM579.</title>
        <authorList>
            <person name="Duangmal K."/>
            <person name="Mingma R."/>
        </authorList>
    </citation>
    <scope>NUCLEOTIDE SEQUENCE [LARGE SCALE GENOMIC DNA]</scope>
    <source>
        <strain evidence="4 5">RM579</strain>
    </source>
</reference>
<dbReference type="PANTHER" id="PTHR42796">
    <property type="entry name" value="FUMARYLACETOACETATE HYDROLASE DOMAIN-CONTAINING PROTEIN 2A-RELATED"/>
    <property type="match status" value="1"/>
</dbReference>
<dbReference type="InterPro" id="IPR011234">
    <property type="entry name" value="Fumarylacetoacetase-like_C"/>
</dbReference>
<dbReference type="PANTHER" id="PTHR42796:SF4">
    <property type="entry name" value="FUMARYLACETOACETATE HYDROLASE DOMAIN-CONTAINING PROTEIN 2A"/>
    <property type="match status" value="1"/>
</dbReference>
<dbReference type="Pfam" id="PF01557">
    <property type="entry name" value="FAA_hydrolase"/>
    <property type="match status" value="1"/>
</dbReference>
<dbReference type="OrthoDB" id="2273115at2"/>
<dbReference type="Gene3D" id="3.90.850.10">
    <property type="entry name" value="Fumarylacetoacetase-like, C-terminal domain"/>
    <property type="match status" value="1"/>
</dbReference>
<dbReference type="InterPro" id="IPR036663">
    <property type="entry name" value="Fumarylacetoacetase_C_sf"/>
</dbReference>
<gene>
    <name evidence="4" type="ORF">GKO32_23350</name>
</gene>
<dbReference type="SUPFAM" id="SSF56529">
    <property type="entry name" value="FAH"/>
    <property type="match status" value="1"/>
</dbReference>
<evidence type="ECO:0000313" key="5">
    <source>
        <dbReference type="Proteomes" id="UP000440096"/>
    </source>
</evidence>
<evidence type="ECO:0000256" key="2">
    <source>
        <dbReference type="ARBA" id="ARBA00022723"/>
    </source>
</evidence>
<accession>A0A6N7Z485</accession>
<keyword evidence="2" id="KW-0479">Metal-binding</keyword>
<feature type="domain" description="Fumarylacetoacetase-like C-terminal" evidence="3">
    <location>
        <begin position="81"/>
        <end position="294"/>
    </location>
</feature>
<name>A0A6N7Z485_9PSEU</name>
<evidence type="ECO:0000256" key="1">
    <source>
        <dbReference type="ARBA" id="ARBA00010211"/>
    </source>
</evidence>
<dbReference type="AlphaFoldDB" id="A0A6N7Z485"/>